<proteinExistence type="predicted"/>
<organism evidence="2 3">
    <name type="scientific">Candidatus Magasanikbacteria bacterium GW2011_GWC2_37_14</name>
    <dbReference type="NCBI Taxonomy" id="1619046"/>
    <lineage>
        <taxon>Bacteria</taxon>
        <taxon>Candidatus Magasanikiibacteriota</taxon>
    </lineage>
</organism>
<sequence>MQARITCRHGKCRQTVVFEDSDFSEHYKNPEGIQGGSWVRVYKKACHNGHPNFHEVEEKDEPVLARLRSELKSKQEELARLARQKAGVMGQAPAVQVKPPLVGLRFVDEVPEDDDTAQVLRASLFTALPGGKKPKPSKKGIKSTPPSRSFKAKSANKSSFVRVVR</sequence>
<feature type="region of interest" description="Disordered" evidence="1">
    <location>
        <begin position="127"/>
        <end position="165"/>
    </location>
</feature>
<evidence type="ECO:0000313" key="3">
    <source>
        <dbReference type="Proteomes" id="UP000034849"/>
    </source>
</evidence>
<accession>A0A0G0GCG5</accession>
<feature type="compositionally biased region" description="Basic residues" evidence="1">
    <location>
        <begin position="132"/>
        <end position="141"/>
    </location>
</feature>
<reference evidence="2 3" key="1">
    <citation type="journal article" date="2015" name="Nature">
        <title>rRNA introns, odd ribosomes, and small enigmatic genomes across a large radiation of phyla.</title>
        <authorList>
            <person name="Brown C.T."/>
            <person name="Hug L.A."/>
            <person name="Thomas B.C."/>
            <person name="Sharon I."/>
            <person name="Castelle C.J."/>
            <person name="Singh A."/>
            <person name="Wilkins M.J."/>
            <person name="Williams K.H."/>
            <person name="Banfield J.F."/>
        </authorList>
    </citation>
    <scope>NUCLEOTIDE SEQUENCE [LARGE SCALE GENOMIC DNA]</scope>
</reference>
<dbReference type="STRING" id="1619046.US42_C0007G0038"/>
<feature type="compositionally biased region" description="Low complexity" evidence="1">
    <location>
        <begin position="142"/>
        <end position="165"/>
    </location>
</feature>
<dbReference type="EMBL" id="LBSX01000007">
    <property type="protein sequence ID" value="KKQ27647.1"/>
    <property type="molecule type" value="Genomic_DNA"/>
</dbReference>
<gene>
    <name evidence="2" type="ORF">US42_C0007G0038</name>
</gene>
<evidence type="ECO:0000256" key="1">
    <source>
        <dbReference type="SAM" id="MobiDB-lite"/>
    </source>
</evidence>
<name>A0A0G0GCG5_9BACT</name>
<evidence type="ECO:0000313" key="2">
    <source>
        <dbReference type="EMBL" id="KKQ27647.1"/>
    </source>
</evidence>
<dbReference type="AlphaFoldDB" id="A0A0G0GCG5"/>
<comment type="caution">
    <text evidence="2">The sequence shown here is derived from an EMBL/GenBank/DDBJ whole genome shotgun (WGS) entry which is preliminary data.</text>
</comment>
<protein>
    <submittedName>
        <fullName evidence="2">Uncharacterized protein</fullName>
    </submittedName>
</protein>
<dbReference type="Proteomes" id="UP000034849">
    <property type="component" value="Unassembled WGS sequence"/>
</dbReference>